<feature type="transmembrane region" description="Helical" evidence="5">
    <location>
        <begin position="6"/>
        <end position="27"/>
    </location>
</feature>
<dbReference type="InterPro" id="IPR044880">
    <property type="entry name" value="NCX_ion-bd_dom_sf"/>
</dbReference>
<dbReference type="AlphaFoldDB" id="A0A0G1BG41"/>
<proteinExistence type="predicted"/>
<reference evidence="7 8" key="1">
    <citation type="journal article" date="2015" name="Nature">
        <title>rRNA introns, odd ribosomes, and small enigmatic genomes across a large radiation of phyla.</title>
        <authorList>
            <person name="Brown C.T."/>
            <person name="Hug L.A."/>
            <person name="Thomas B.C."/>
            <person name="Sharon I."/>
            <person name="Castelle C.J."/>
            <person name="Singh A."/>
            <person name="Wilkins M.J."/>
            <person name="Williams K.H."/>
            <person name="Banfield J.F."/>
        </authorList>
    </citation>
    <scope>NUCLEOTIDE SEQUENCE [LARGE SCALE GENOMIC DNA]</scope>
</reference>
<feature type="transmembrane region" description="Helical" evidence="5">
    <location>
        <begin position="244"/>
        <end position="263"/>
    </location>
</feature>
<accession>A0A0G1BG41</accession>
<dbReference type="Proteomes" id="UP000033867">
    <property type="component" value="Unassembled WGS sequence"/>
</dbReference>
<dbReference type="Gene3D" id="1.20.1420.30">
    <property type="entry name" value="NCX, central ion-binding region"/>
    <property type="match status" value="1"/>
</dbReference>
<dbReference type="GO" id="GO:0008273">
    <property type="term" value="F:calcium, potassium:sodium antiporter activity"/>
    <property type="evidence" value="ECO:0007669"/>
    <property type="project" value="TreeGrafter"/>
</dbReference>
<dbReference type="PANTHER" id="PTHR10846">
    <property type="entry name" value="SODIUM/POTASSIUM/CALCIUM EXCHANGER"/>
    <property type="match status" value="1"/>
</dbReference>
<name>A0A0G1BG41_9BACT</name>
<dbReference type="PANTHER" id="PTHR10846:SF8">
    <property type="entry name" value="INNER MEMBRANE PROTEIN YRBG"/>
    <property type="match status" value="1"/>
</dbReference>
<dbReference type="EMBL" id="LCEK01000013">
    <property type="protein sequence ID" value="KKS72144.1"/>
    <property type="molecule type" value="Genomic_DNA"/>
</dbReference>
<sequence length="320" mass="33911">MLIPILFLLLGLGILIIGGDALVRGSASIAKKLGVKPIVIGLTIVAFGTSAPELIVNLFSAVQGNTDLAVGNVIGSNIANILLILGVAACIFPLRVQRATTWKEIPFALLAAGLVFIMGNDLLIDGMSFNTLSRSEGLVLIAFFAIFLYYTAVLAKSESNAEETNGIKLYSLATSISFTIAGIIALFLGGKLLVDNAVILAKLAGLSEALIGFTIVAIGTSLPELVTSVIAAMKKQDDLAVGNIVGSNIFNIFWILGLTSTIVPIPFNTAMNLDLMVNIGATVLLFLFMFVHSRHRINRWQGVTFLLLYVGYLALAISRG</sequence>
<evidence type="ECO:0000259" key="6">
    <source>
        <dbReference type="Pfam" id="PF01699"/>
    </source>
</evidence>
<dbReference type="Pfam" id="PF01699">
    <property type="entry name" value="Na_Ca_ex"/>
    <property type="match status" value="2"/>
</dbReference>
<feature type="transmembrane region" description="Helical" evidence="5">
    <location>
        <begin position="275"/>
        <end position="293"/>
    </location>
</feature>
<feature type="transmembrane region" description="Helical" evidence="5">
    <location>
        <begin position="106"/>
        <end position="124"/>
    </location>
</feature>
<gene>
    <name evidence="7" type="ORF">UV42_C0013G0022</name>
</gene>
<feature type="transmembrane region" description="Helical" evidence="5">
    <location>
        <begin position="136"/>
        <end position="155"/>
    </location>
</feature>
<comment type="caution">
    <text evidence="7">The sequence shown here is derived from an EMBL/GenBank/DDBJ whole genome shotgun (WGS) entry which is preliminary data.</text>
</comment>
<evidence type="ECO:0000256" key="4">
    <source>
        <dbReference type="ARBA" id="ARBA00023136"/>
    </source>
</evidence>
<dbReference type="PATRIC" id="fig|1619052.3.peg.346"/>
<evidence type="ECO:0000256" key="2">
    <source>
        <dbReference type="ARBA" id="ARBA00022692"/>
    </source>
</evidence>
<feature type="transmembrane region" description="Helical" evidence="5">
    <location>
        <begin position="300"/>
        <end position="318"/>
    </location>
</feature>
<evidence type="ECO:0000256" key="1">
    <source>
        <dbReference type="ARBA" id="ARBA00004141"/>
    </source>
</evidence>
<dbReference type="GO" id="GO:0005886">
    <property type="term" value="C:plasma membrane"/>
    <property type="evidence" value="ECO:0007669"/>
    <property type="project" value="TreeGrafter"/>
</dbReference>
<evidence type="ECO:0000313" key="7">
    <source>
        <dbReference type="EMBL" id="KKS72144.1"/>
    </source>
</evidence>
<feature type="transmembrane region" description="Helical" evidence="5">
    <location>
        <begin position="167"/>
        <end position="189"/>
    </location>
</feature>
<keyword evidence="3 5" id="KW-1133">Transmembrane helix</keyword>
<feature type="domain" description="Sodium/calcium exchanger membrane region" evidence="6">
    <location>
        <begin position="176"/>
        <end position="317"/>
    </location>
</feature>
<evidence type="ECO:0000256" key="3">
    <source>
        <dbReference type="ARBA" id="ARBA00022989"/>
    </source>
</evidence>
<dbReference type="NCBIfam" id="TIGR00367">
    <property type="entry name" value="calcium/sodium antiporter"/>
    <property type="match status" value="1"/>
</dbReference>
<feature type="transmembrane region" description="Helical" evidence="5">
    <location>
        <begin position="209"/>
        <end position="232"/>
    </location>
</feature>
<dbReference type="GO" id="GO:0006874">
    <property type="term" value="P:intracellular calcium ion homeostasis"/>
    <property type="evidence" value="ECO:0007669"/>
    <property type="project" value="TreeGrafter"/>
</dbReference>
<dbReference type="GO" id="GO:0005262">
    <property type="term" value="F:calcium channel activity"/>
    <property type="evidence" value="ECO:0007669"/>
    <property type="project" value="TreeGrafter"/>
</dbReference>
<dbReference type="InterPro" id="IPR004837">
    <property type="entry name" value="NaCa_Exmemb"/>
</dbReference>
<evidence type="ECO:0000256" key="5">
    <source>
        <dbReference type="SAM" id="Phobius"/>
    </source>
</evidence>
<comment type="subcellular location">
    <subcellularLocation>
        <location evidence="1">Membrane</location>
        <topology evidence="1">Multi-pass membrane protein</topology>
    </subcellularLocation>
</comment>
<keyword evidence="2 5" id="KW-0812">Transmembrane</keyword>
<feature type="domain" description="Sodium/calcium exchanger membrane region" evidence="6">
    <location>
        <begin position="5"/>
        <end position="151"/>
    </location>
</feature>
<protein>
    <submittedName>
        <fullName evidence="7">Na+/Ca+ antiporter, CaCA family</fullName>
    </submittedName>
</protein>
<evidence type="ECO:0000313" key="8">
    <source>
        <dbReference type="Proteomes" id="UP000033867"/>
    </source>
</evidence>
<feature type="transmembrane region" description="Helical" evidence="5">
    <location>
        <begin position="39"/>
        <end position="62"/>
    </location>
</feature>
<feature type="transmembrane region" description="Helical" evidence="5">
    <location>
        <begin position="74"/>
        <end position="94"/>
    </location>
</feature>
<dbReference type="InterPro" id="IPR004481">
    <property type="entry name" value="K/Na/Ca-exchanger"/>
</dbReference>
<keyword evidence="4 5" id="KW-0472">Membrane</keyword>
<organism evidence="7 8">
    <name type="scientific">Candidatus Magasanikbacteria bacterium GW2011_GWE2_42_7</name>
    <dbReference type="NCBI Taxonomy" id="1619052"/>
    <lineage>
        <taxon>Bacteria</taxon>
        <taxon>Candidatus Magasanikiibacteriota</taxon>
    </lineage>
</organism>